<evidence type="ECO:0000256" key="1">
    <source>
        <dbReference type="ARBA" id="ARBA00009207"/>
    </source>
</evidence>
<keyword evidence="4" id="KW-1185">Reference proteome</keyword>
<feature type="region of interest" description="Disordered" evidence="2">
    <location>
        <begin position="153"/>
        <end position="305"/>
    </location>
</feature>
<dbReference type="GO" id="GO:0005634">
    <property type="term" value="C:nucleus"/>
    <property type="evidence" value="ECO:0007669"/>
    <property type="project" value="TreeGrafter"/>
</dbReference>
<sequence>MAGEGPSERLAGVDDLEAFIRCPANSRELTERLRGVVAELALTGIIRYPWPLLCPLLEYLLELQLRRFEESSSVEVGPARPVLVEGEALDALIARLRSYLQGFDGAPWTAQRLAELLLEPANQYKQLHKLAFALERLLLVSSGVPPTLDPLSPPPLLSELRPVNQNPPRIVAANGDPSAAAAKRAREDGDTGMGLVTATLGVRIEPEAGTAGGTSPEAKRSRVAAEGGEEQQQQQQEQEQPQEEGKEEGQERRQRGGQQLQDQGQEGGQQVHGGDLQVPAGQLAQEQQPPAEGVPGSGAPVAQPL</sequence>
<dbReference type="Pfam" id="PF09184">
    <property type="entry name" value="PPP4R2"/>
    <property type="match status" value="1"/>
</dbReference>
<comment type="similarity">
    <text evidence="1">Belongs to the PPP4R2 family.</text>
</comment>
<dbReference type="GO" id="GO:0005737">
    <property type="term" value="C:cytoplasm"/>
    <property type="evidence" value="ECO:0007669"/>
    <property type="project" value="TreeGrafter"/>
</dbReference>
<feature type="compositionally biased region" description="Low complexity" evidence="2">
    <location>
        <begin position="230"/>
        <end position="239"/>
    </location>
</feature>
<dbReference type="GO" id="GO:0030289">
    <property type="term" value="C:protein phosphatase 4 complex"/>
    <property type="evidence" value="ECO:0007669"/>
    <property type="project" value="InterPro"/>
</dbReference>
<dbReference type="InterPro" id="IPR015267">
    <property type="entry name" value="PPP4R2"/>
</dbReference>
<accession>A0A2V0P0Q9</accession>
<dbReference type="Proteomes" id="UP000247498">
    <property type="component" value="Unassembled WGS sequence"/>
</dbReference>
<dbReference type="FunCoup" id="A0A2V0P0Q9">
    <property type="interactions" value="997"/>
</dbReference>
<dbReference type="PANTHER" id="PTHR16487:SF0">
    <property type="entry name" value="PROTEIN PHOSPHATASE 4 REGULATORY SUBUNIT 2-RELATED"/>
    <property type="match status" value="1"/>
</dbReference>
<dbReference type="OrthoDB" id="341898at2759"/>
<feature type="compositionally biased region" description="Basic and acidic residues" evidence="2">
    <location>
        <begin position="243"/>
        <end position="254"/>
    </location>
</feature>
<dbReference type="EMBL" id="BDRX01000032">
    <property type="protein sequence ID" value="GBF92502.1"/>
    <property type="molecule type" value="Genomic_DNA"/>
</dbReference>
<dbReference type="InParanoid" id="A0A2V0P0Q9"/>
<dbReference type="PANTHER" id="PTHR16487">
    <property type="entry name" value="PPP4R2-RELATED PROTEIN"/>
    <property type="match status" value="1"/>
</dbReference>
<dbReference type="STRING" id="307507.A0A2V0P0Q9"/>
<reference evidence="3 4" key="1">
    <citation type="journal article" date="2018" name="Sci. Rep.">
        <title>Raphidocelis subcapitata (=Pseudokirchneriella subcapitata) provides an insight into genome evolution and environmental adaptations in the Sphaeropleales.</title>
        <authorList>
            <person name="Suzuki S."/>
            <person name="Yamaguchi H."/>
            <person name="Nakajima N."/>
            <person name="Kawachi M."/>
        </authorList>
    </citation>
    <scope>NUCLEOTIDE SEQUENCE [LARGE SCALE GENOMIC DNA]</scope>
    <source>
        <strain evidence="3 4">NIES-35</strain>
    </source>
</reference>
<gene>
    <name evidence="3" type="ORF">Rsub_04606</name>
</gene>
<comment type="caution">
    <text evidence="3">The sequence shown here is derived from an EMBL/GenBank/DDBJ whole genome shotgun (WGS) entry which is preliminary data.</text>
</comment>
<proteinExistence type="inferred from homology"/>
<dbReference type="AlphaFoldDB" id="A0A2V0P0Q9"/>
<organism evidence="3 4">
    <name type="scientific">Raphidocelis subcapitata</name>
    <dbReference type="NCBI Taxonomy" id="307507"/>
    <lineage>
        <taxon>Eukaryota</taxon>
        <taxon>Viridiplantae</taxon>
        <taxon>Chlorophyta</taxon>
        <taxon>core chlorophytes</taxon>
        <taxon>Chlorophyceae</taxon>
        <taxon>CS clade</taxon>
        <taxon>Sphaeropleales</taxon>
        <taxon>Selenastraceae</taxon>
        <taxon>Raphidocelis</taxon>
    </lineage>
</organism>
<name>A0A2V0P0Q9_9CHLO</name>
<evidence type="ECO:0000313" key="3">
    <source>
        <dbReference type="EMBL" id="GBF92502.1"/>
    </source>
</evidence>
<evidence type="ECO:0000256" key="2">
    <source>
        <dbReference type="SAM" id="MobiDB-lite"/>
    </source>
</evidence>
<protein>
    <submittedName>
        <fullName evidence="3">Uncharacterized protein</fullName>
    </submittedName>
</protein>
<evidence type="ECO:0000313" key="4">
    <source>
        <dbReference type="Proteomes" id="UP000247498"/>
    </source>
</evidence>
<dbReference type="GO" id="GO:0019888">
    <property type="term" value="F:protein phosphatase regulator activity"/>
    <property type="evidence" value="ECO:0007669"/>
    <property type="project" value="InterPro"/>
</dbReference>